<evidence type="ECO:0000313" key="7">
    <source>
        <dbReference type="EMBL" id="HIV62102.1"/>
    </source>
</evidence>
<dbReference type="Proteomes" id="UP000886808">
    <property type="component" value="Unassembled WGS sequence"/>
</dbReference>
<evidence type="ECO:0000256" key="2">
    <source>
        <dbReference type="ARBA" id="ARBA00022692"/>
    </source>
</evidence>
<sequence length="705" mass="77628">MNGISTLYAVSGKFALKGFELLLTSFSIVIFALAFANGEKKKLGRGFASIISGASAVAGLVSIDFLSTHIISTPVLSFFGLFTDDYANIAPVEEGIRMISIFQNPNVFAGCMGIGVFLSLGLAITSTQKERIYHICCLFLNAMAFLLAFSMGASGMILLGFIVYLILDRNRGSSLVLMVETLILSVISAFAISATSFTAWTEPRPVPLICAIVGCVMLCLLDKFVGQKIAGKLQKHIKLIPIIIALMFVLLGVFAVVAMNVTGEATLNIGETFRRSQYPDAGTYTLSVKSDAPVNVTIESQNKEDTMMHTNTVIYQGVADGAVFEVPEDSIVIYANFSSDANVTIEEAVFNGDAGSYSFPLKYKLLPDFISNRMQGLWANQNAIQRTVFFEDGMKLFKRSPVIGLGMGAYENAVVSVQEFFYETKYAHNHYIQSLVEVGVIGLVLFVGVLGTSAVAVVQTRRKSEEQSNPLTAALGGALVFMAGHAAVEVIFSMYSYLPMAFGIFGLITLCCGDTLSLKKISDNIKNWITLIIAILMIVYAGLMLGNIYARYKVDKEQSLDSLVSAIKLDRFEWADYMTSYVYSAIGIDETQTEIKKQADIYAKHLKSLDSNTVPIVLAEYYFSNGNIDDGFDMIEKYLAYGASDQEKWEQAFTLMVNYYIGEDEYISRMKNIYDMLQEWNSQNMGQIVLSDMINTFIQMMGINK</sequence>
<dbReference type="Pfam" id="PF04932">
    <property type="entry name" value="Wzy_C"/>
    <property type="match status" value="1"/>
</dbReference>
<feature type="transmembrane region" description="Helical" evidence="5">
    <location>
        <begin position="470"/>
        <end position="488"/>
    </location>
</feature>
<feature type="transmembrane region" description="Helical" evidence="5">
    <location>
        <begin position="237"/>
        <end position="259"/>
    </location>
</feature>
<name>A0A9D1PHG6_9FIRM</name>
<evidence type="ECO:0000313" key="8">
    <source>
        <dbReference type="Proteomes" id="UP000886808"/>
    </source>
</evidence>
<keyword evidence="7" id="KW-0436">Ligase</keyword>
<dbReference type="PANTHER" id="PTHR37422:SF13">
    <property type="entry name" value="LIPOPOLYSACCHARIDE BIOSYNTHESIS PROTEIN PA4999-RELATED"/>
    <property type="match status" value="1"/>
</dbReference>
<dbReference type="AlphaFoldDB" id="A0A9D1PHG6"/>
<protein>
    <submittedName>
        <fullName evidence="7">O-antigen ligase family protein</fullName>
    </submittedName>
</protein>
<dbReference type="GO" id="GO:0016874">
    <property type="term" value="F:ligase activity"/>
    <property type="evidence" value="ECO:0007669"/>
    <property type="project" value="UniProtKB-KW"/>
</dbReference>
<evidence type="ECO:0000256" key="1">
    <source>
        <dbReference type="ARBA" id="ARBA00004141"/>
    </source>
</evidence>
<organism evidence="7 8">
    <name type="scientific">Candidatus Butyricicoccus avistercoris</name>
    <dbReference type="NCBI Taxonomy" id="2838518"/>
    <lineage>
        <taxon>Bacteria</taxon>
        <taxon>Bacillati</taxon>
        <taxon>Bacillota</taxon>
        <taxon>Clostridia</taxon>
        <taxon>Eubacteriales</taxon>
        <taxon>Butyricicoccaceae</taxon>
        <taxon>Butyricicoccus</taxon>
    </lineage>
</organism>
<dbReference type="InterPro" id="IPR051533">
    <property type="entry name" value="WaaL-like"/>
</dbReference>
<feature type="transmembrane region" description="Helical" evidence="5">
    <location>
        <begin position="177"/>
        <end position="200"/>
    </location>
</feature>
<comment type="caution">
    <text evidence="7">The sequence shown here is derived from an EMBL/GenBank/DDBJ whole genome shotgun (WGS) entry which is preliminary data.</text>
</comment>
<evidence type="ECO:0000256" key="3">
    <source>
        <dbReference type="ARBA" id="ARBA00022989"/>
    </source>
</evidence>
<reference evidence="7" key="2">
    <citation type="submission" date="2021-04" db="EMBL/GenBank/DDBJ databases">
        <authorList>
            <person name="Gilroy R."/>
        </authorList>
    </citation>
    <scope>NUCLEOTIDE SEQUENCE</scope>
    <source>
        <strain evidence="7">CHK193-4272</strain>
    </source>
</reference>
<keyword evidence="2 5" id="KW-0812">Transmembrane</keyword>
<feature type="transmembrane region" description="Helical" evidence="5">
    <location>
        <begin position="14"/>
        <end position="36"/>
    </location>
</feature>
<gene>
    <name evidence="7" type="ORF">H9746_04540</name>
</gene>
<evidence type="ECO:0000256" key="5">
    <source>
        <dbReference type="SAM" id="Phobius"/>
    </source>
</evidence>
<evidence type="ECO:0000259" key="6">
    <source>
        <dbReference type="Pfam" id="PF04932"/>
    </source>
</evidence>
<comment type="subcellular location">
    <subcellularLocation>
        <location evidence="1">Membrane</location>
        <topology evidence="1">Multi-pass membrane protein</topology>
    </subcellularLocation>
</comment>
<proteinExistence type="predicted"/>
<dbReference type="EMBL" id="DXIE01000028">
    <property type="protein sequence ID" value="HIV62102.1"/>
    <property type="molecule type" value="Genomic_DNA"/>
</dbReference>
<keyword evidence="3 5" id="KW-1133">Transmembrane helix</keyword>
<feature type="transmembrane region" description="Helical" evidence="5">
    <location>
        <begin position="438"/>
        <end position="458"/>
    </location>
</feature>
<evidence type="ECO:0000256" key="4">
    <source>
        <dbReference type="ARBA" id="ARBA00023136"/>
    </source>
</evidence>
<dbReference type="InterPro" id="IPR007016">
    <property type="entry name" value="O-antigen_ligase-rel_domated"/>
</dbReference>
<feature type="transmembrane region" description="Helical" evidence="5">
    <location>
        <begin position="132"/>
        <end position="165"/>
    </location>
</feature>
<feature type="transmembrane region" description="Helical" evidence="5">
    <location>
        <begin position="107"/>
        <end position="126"/>
    </location>
</feature>
<keyword evidence="4 5" id="KW-0472">Membrane</keyword>
<feature type="transmembrane region" description="Helical" evidence="5">
    <location>
        <begin position="206"/>
        <end position="225"/>
    </location>
</feature>
<dbReference type="PANTHER" id="PTHR37422">
    <property type="entry name" value="TEICHURONIC ACID BIOSYNTHESIS PROTEIN TUAE"/>
    <property type="match status" value="1"/>
</dbReference>
<dbReference type="GO" id="GO:0016020">
    <property type="term" value="C:membrane"/>
    <property type="evidence" value="ECO:0007669"/>
    <property type="project" value="UniProtKB-SubCell"/>
</dbReference>
<reference evidence="7" key="1">
    <citation type="journal article" date="2021" name="PeerJ">
        <title>Extensive microbial diversity within the chicken gut microbiome revealed by metagenomics and culture.</title>
        <authorList>
            <person name="Gilroy R."/>
            <person name="Ravi A."/>
            <person name="Getino M."/>
            <person name="Pursley I."/>
            <person name="Horton D.L."/>
            <person name="Alikhan N.F."/>
            <person name="Baker D."/>
            <person name="Gharbi K."/>
            <person name="Hall N."/>
            <person name="Watson M."/>
            <person name="Adriaenssens E.M."/>
            <person name="Foster-Nyarko E."/>
            <person name="Jarju S."/>
            <person name="Secka A."/>
            <person name="Antonio M."/>
            <person name="Oren A."/>
            <person name="Chaudhuri R.R."/>
            <person name="La Ragione R."/>
            <person name="Hildebrand F."/>
            <person name="Pallen M.J."/>
        </authorList>
    </citation>
    <scope>NUCLEOTIDE SEQUENCE</scope>
    <source>
        <strain evidence="7">CHK193-4272</strain>
    </source>
</reference>
<feature type="domain" description="O-antigen ligase-related" evidence="6">
    <location>
        <begin position="379"/>
        <end position="447"/>
    </location>
</feature>
<feature type="transmembrane region" description="Helical" evidence="5">
    <location>
        <begin position="528"/>
        <end position="550"/>
    </location>
</feature>
<accession>A0A9D1PHG6</accession>